<evidence type="ECO:0000313" key="3">
    <source>
        <dbReference type="Proteomes" id="UP000252100"/>
    </source>
</evidence>
<organism evidence="2 3">
    <name type="scientific">Salicibibacter kimchii</name>
    <dbReference type="NCBI Taxonomy" id="2099786"/>
    <lineage>
        <taxon>Bacteria</taxon>
        <taxon>Bacillati</taxon>
        <taxon>Bacillota</taxon>
        <taxon>Bacilli</taxon>
        <taxon>Bacillales</taxon>
        <taxon>Bacillaceae</taxon>
        <taxon>Salicibibacter</taxon>
    </lineage>
</organism>
<evidence type="ECO:0000313" key="2">
    <source>
        <dbReference type="EMBL" id="AXF56343.1"/>
    </source>
</evidence>
<dbReference type="EMBL" id="CP031092">
    <property type="protein sequence ID" value="AXF56343.1"/>
    <property type="molecule type" value="Genomic_DNA"/>
</dbReference>
<sequence>MGIEALNWRVVVRGPDPHIYLRSSENQSKAAAGPKAYRDVYFRAYKSFHQTPVYERTNLPAGTAFLGSAIVEERESTLVIPPGFLLRVDELLHVWLEKEGAHV</sequence>
<name>A0A345BZG2_9BACI</name>
<dbReference type="AlphaFoldDB" id="A0A345BZG2"/>
<dbReference type="InterPro" id="IPR049517">
    <property type="entry name" value="ACX-like_C"/>
</dbReference>
<proteinExistence type="predicted"/>
<dbReference type="Proteomes" id="UP000252100">
    <property type="component" value="Chromosome"/>
</dbReference>
<dbReference type="OrthoDB" id="9768323at2"/>
<reference evidence="2 3" key="1">
    <citation type="journal article" date="2018" name="J. Microbiol.">
        <title>Salicibibacter kimchii gen. nov., sp. nov., a moderately halophilic and alkalitolerant bacterium in the family Bacillaceae, isolated from kimchi.</title>
        <authorList>
            <person name="Jang J.Y."/>
            <person name="Oh Y.J."/>
            <person name="Lim S.K."/>
            <person name="Park H.K."/>
            <person name="Lee C."/>
            <person name="Kim J.Y."/>
            <person name="Lee M.A."/>
            <person name="Choi H.J."/>
        </authorList>
    </citation>
    <scope>NUCLEOTIDE SEQUENCE [LARGE SCALE GENOMIC DNA]</scope>
    <source>
        <strain evidence="2 3">NKC1-1</strain>
    </source>
</reference>
<feature type="domain" description="Acetophenone carboxylase-like C-terminal" evidence="1">
    <location>
        <begin position="5"/>
        <end position="90"/>
    </location>
</feature>
<evidence type="ECO:0000259" key="1">
    <source>
        <dbReference type="Pfam" id="PF19278"/>
    </source>
</evidence>
<dbReference type="Pfam" id="PF19278">
    <property type="entry name" value="Hydant_A_C"/>
    <property type="match status" value="1"/>
</dbReference>
<protein>
    <recommendedName>
        <fullName evidence="1">Acetophenone carboxylase-like C-terminal domain-containing protein</fullName>
    </recommendedName>
</protein>
<keyword evidence="3" id="KW-1185">Reference proteome</keyword>
<accession>A0A345BZG2</accession>
<dbReference type="KEGG" id="rue:DT065_10145"/>
<gene>
    <name evidence="2" type="ORF">DT065_10145</name>
</gene>